<comment type="similarity">
    <text evidence="4">Belongs to the GPAT/DAPAT family.</text>
</comment>
<dbReference type="PIRSF" id="PIRSF500064">
    <property type="entry name" value="GPAT"/>
    <property type="match status" value="1"/>
</dbReference>
<dbReference type="InterPro" id="IPR028354">
    <property type="entry name" value="GPAT_PlsB"/>
</dbReference>
<evidence type="ECO:0000256" key="5">
    <source>
        <dbReference type="ARBA" id="ARBA00013113"/>
    </source>
</evidence>
<comment type="pathway">
    <text evidence="3">Lipid metabolism.</text>
</comment>
<dbReference type="GO" id="GO:0004366">
    <property type="term" value="F:glycerol-3-phosphate O-acyltransferase activity"/>
    <property type="evidence" value="ECO:0007669"/>
    <property type="project" value="UniProtKB-EC"/>
</dbReference>
<keyword evidence="10" id="KW-0444">Lipid biosynthesis</keyword>
<dbReference type="PIRSF" id="PIRSF000437">
    <property type="entry name" value="GPAT_DHAPAT"/>
    <property type="match status" value="1"/>
</dbReference>
<evidence type="ECO:0000256" key="1">
    <source>
        <dbReference type="ARBA" id="ARBA00004413"/>
    </source>
</evidence>
<dbReference type="RefSeq" id="WP_348827018.1">
    <property type="nucleotide sequence ID" value="NZ_CP098827.1"/>
</dbReference>
<keyword evidence="11" id="KW-1208">Phospholipid metabolism</keyword>
<comment type="pathway">
    <text evidence="2">Phospholipid metabolism; CDP-diacylglycerol biosynthesis; CDP-diacylglycerol from sn-glycerol 3-phosphate: step 1/3.</text>
</comment>
<dbReference type="EC" id="2.3.1.15" evidence="5"/>
<dbReference type="InterPro" id="IPR002123">
    <property type="entry name" value="Plipid/glycerol_acylTrfase"/>
</dbReference>
<comment type="subcellular location">
    <subcellularLocation>
        <location evidence="1">Cell membrane</location>
        <topology evidence="1">Peripheral membrane protein</topology>
        <orientation evidence="1">Cytoplasmic side</orientation>
    </subcellularLocation>
</comment>
<proteinExistence type="inferred from homology"/>
<evidence type="ECO:0000256" key="7">
    <source>
        <dbReference type="ARBA" id="ARBA00022475"/>
    </source>
</evidence>
<dbReference type="GO" id="GO:0008654">
    <property type="term" value="P:phospholipid biosynthetic process"/>
    <property type="evidence" value="ECO:0007669"/>
    <property type="project" value="UniProtKB-KW"/>
</dbReference>
<evidence type="ECO:0000256" key="13">
    <source>
        <dbReference type="ARBA" id="ARBA00048427"/>
    </source>
</evidence>
<dbReference type="InterPro" id="IPR022284">
    <property type="entry name" value="GPAT/DHAPAT"/>
</dbReference>
<dbReference type="SUPFAM" id="SSF69593">
    <property type="entry name" value="Glycerol-3-phosphate (1)-acyltransferase"/>
    <property type="match status" value="1"/>
</dbReference>
<protein>
    <recommendedName>
        <fullName evidence="6">Glycerol-3-phosphate acyltransferase</fullName>
        <ecNumber evidence="5">2.3.1.15</ecNumber>
    </recommendedName>
</protein>
<evidence type="ECO:0000256" key="9">
    <source>
        <dbReference type="ARBA" id="ARBA00023136"/>
    </source>
</evidence>
<keyword evidence="7" id="KW-1003">Cell membrane</keyword>
<comment type="catalytic activity">
    <reaction evidence="13">
        <text>sn-glycerol 3-phosphate + an acyl-CoA = a 1-acyl-sn-glycero-3-phosphate + CoA</text>
        <dbReference type="Rhea" id="RHEA:15325"/>
        <dbReference type="ChEBI" id="CHEBI:57287"/>
        <dbReference type="ChEBI" id="CHEBI:57597"/>
        <dbReference type="ChEBI" id="CHEBI:57970"/>
        <dbReference type="ChEBI" id="CHEBI:58342"/>
        <dbReference type="EC" id="2.3.1.15"/>
    </reaction>
</comment>
<feature type="domain" description="Phospholipid/glycerol acyltransferase" evidence="14">
    <location>
        <begin position="289"/>
        <end position="419"/>
    </location>
</feature>
<evidence type="ECO:0000256" key="6">
    <source>
        <dbReference type="ARBA" id="ARBA00013432"/>
    </source>
</evidence>
<dbReference type="GO" id="GO:0006631">
    <property type="term" value="P:fatty acid metabolic process"/>
    <property type="evidence" value="ECO:0007669"/>
    <property type="project" value="TreeGrafter"/>
</dbReference>
<reference evidence="15" key="1">
    <citation type="submission" date="2022-06" db="EMBL/GenBank/DDBJ databases">
        <title>A novel DMS-producing enzyme.</title>
        <authorList>
            <person name="Zhang Y."/>
        </authorList>
    </citation>
    <scope>NUCLEOTIDE SEQUENCE</scope>
    <source>
        <strain evidence="15">RT37</strain>
    </source>
</reference>
<dbReference type="AlphaFoldDB" id="A0AAU7KFI6"/>
<keyword evidence="9" id="KW-0472">Membrane</keyword>
<evidence type="ECO:0000256" key="11">
    <source>
        <dbReference type="ARBA" id="ARBA00023264"/>
    </source>
</evidence>
<evidence type="ECO:0000256" key="3">
    <source>
        <dbReference type="ARBA" id="ARBA00005189"/>
    </source>
</evidence>
<evidence type="ECO:0000256" key="10">
    <source>
        <dbReference type="ARBA" id="ARBA00023209"/>
    </source>
</evidence>
<dbReference type="SMART" id="SM00563">
    <property type="entry name" value="PlsC"/>
    <property type="match status" value="1"/>
</dbReference>
<keyword evidence="8 15" id="KW-0808">Transferase</keyword>
<name>A0AAU7KFI6_9GAMM</name>
<dbReference type="GO" id="GO:0005886">
    <property type="term" value="C:plasma membrane"/>
    <property type="evidence" value="ECO:0007669"/>
    <property type="project" value="UniProtKB-SubCell"/>
</dbReference>
<dbReference type="EMBL" id="CP098827">
    <property type="protein sequence ID" value="XBO70260.1"/>
    <property type="molecule type" value="Genomic_DNA"/>
</dbReference>
<evidence type="ECO:0000256" key="8">
    <source>
        <dbReference type="ARBA" id="ARBA00022679"/>
    </source>
</evidence>
<dbReference type="InterPro" id="IPR045520">
    <property type="entry name" value="GPAT/DHAPAT_C"/>
</dbReference>
<keyword evidence="10" id="KW-0594">Phospholipid biosynthesis</keyword>
<dbReference type="Pfam" id="PF19277">
    <property type="entry name" value="GPAT_C"/>
    <property type="match status" value="1"/>
</dbReference>
<gene>
    <name evidence="15" type="primary">plsB</name>
    <name evidence="15" type="ORF">NFG58_16795</name>
</gene>
<dbReference type="PANTHER" id="PTHR12563">
    <property type="entry name" value="GLYCEROL-3-PHOSPHATE ACYLTRANSFERASE"/>
    <property type="match status" value="1"/>
</dbReference>
<organism evidence="15">
    <name type="scientific">Halomonas sp. RT37</name>
    <dbReference type="NCBI Taxonomy" id="2950872"/>
    <lineage>
        <taxon>Bacteria</taxon>
        <taxon>Pseudomonadati</taxon>
        <taxon>Pseudomonadota</taxon>
        <taxon>Gammaproteobacteria</taxon>
        <taxon>Oceanospirillales</taxon>
        <taxon>Halomonadaceae</taxon>
        <taxon>Halomonas</taxon>
    </lineage>
</organism>
<evidence type="ECO:0000256" key="12">
    <source>
        <dbReference type="ARBA" id="ARBA00023315"/>
    </source>
</evidence>
<dbReference type="Pfam" id="PF01553">
    <property type="entry name" value="Acyltransferase"/>
    <property type="match status" value="1"/>
</dbReference>
<accession>A0AAU7KFI6</accession>
<dbReference type="CDD" id="cd07993">
    <property type="entry name" value="LPLAT_DHAPAT-like"/>
    <property type="match status" value="1"/>
</dbReference>
<evidence type="ECO:0000259" key="14">
    <source>
        <dbReference type="SMART" id="SM00563"/>
    </source>
</evidence>
<dbReference type="NCBIfam" id="TIGR03703">
    <property type="entry name" value="plsB"/>
    <property type="match status" value="1"/>
</dbReference>
<keyword evidence="10" id="KW-0443">Lipid metabolism</keyword>
<sequence length="814" mass="92049">MPGMLRAPLRRLIELWTEVRLAEPTPDKLALDPQLPTLYVLPRPSLSDALLLDSYCQRHGLPPARGRLALPDSNLPRCVALPARRFRLWPGQATGVAPFTELITSDTRIQLVPVSVFWGRAPGKDFGLWHLLAADSWRLTGRLRRALSVLVNGRDVEIQFGAPLHLEELHDGDAPRTNRKAARLLRVHFRRVRTRVLGPDLSHRSTMIQGVVASDEVRREIDQLAEKASSHKRLKRRARRYGHEIAANMTYPVLRFLAGALKRLWNRLYDGVDVNGLEEVKALAEDHTLIYVPCHRSHIDYLLLSYVLYREGLMPPHIAAGRNLDMPLIGPLLRRGGAFFLRRSFRDNRLYGAVFNEYLHRLLARGYPMEYFIEGGRSRSGRMLTPRPGMLAMTLRSFLRCQRVDERPMVFVPVYIGYERILENSSYQRELGGGKKRKESPLDLLRVLGRLREPYGRVSVNIGEPLPIGGFLDSHAPGWRDDESPRPDWLAPTVTTLGRSLTRRINRVAALNAINLTGLALLSSPHRALEYATLTDQLALLCRLADSPACGERPSLPDESPEACIARAVDLDMVERHAHSLGDIVSATPEQAALLAWYRNNVLHLFALPALVAFAFRSRHQRSLHELCDLLTPLWPPLARDFCVDESADMKERLAAILAVQVDLGLLERHGEGFTPVESLEGRERLELIGRMIQPSLERNALLIEVLLRSGSGALDRATLKERSRALSERLGLLSGREAPEFFDPKLFETLIDTLEQEGWVWLEQDRLHFDECLKRAAQRASRLLDASLRRRLALISRHREEAAEAPSEVSAQP</sequence>
<dbReference type="PANTHER" id="PTHR12563:SF17">
    <property type="entry name" value="DIHYDROXYACETONE PHOSPHATE ACYLTRANSFERASE"/>
    <property type="match status" value="1"/>
</dbReference>
<evidence type="ECO:0000256" key="2">
    <source>
        <dbReference type="ARBA" id="ARBA00004765"/>
    </source>
</evidence>
<dbReference type="InterPro" id="IPR041728">
    <property type="entry name" value="GPAT/DHAPAT_LPLAT"/>
</dbReference>
<dbReference type="NCBIfam" id="NF003441">
    <property type="entry name" value="PRK04974.1"/>
    <property type="match status" value="1"/>
</dbReference>
<evidence type="ECO:0000313" key="15">
    <source>
        <dbReference type="EMBL" id="XBO70260.1"/>
    </source>
</evidence>
<evidence type="ECO:0000256" key="4">
    <source>
        <dbReference type="ARBA" id="ARBA00007937"/>
    </source>
</evidence>
<keyword evidence="12 15" id="KW-0012">Acyltransferase</keyword>